<reference evidence="1" key="1">
    <citation type="submission" date="2024-06" db="EMBL/GenBank/DDBJ databases">
        <title>Lacrimispora cavernae sp. nov., a novel anaerobe isolated from bat guano pile inside a cave.</title>
        <authorList>
            <person name="Miller S.L."/>
            <person name="Lu N."/>
            <person name="King J."/>
            <person name="Sankaranarayanan K."/>
            <person name="Lawson P.A."/>
        </authorList>
    </citation>
    <scope>NUCLEOTIDE SEQUENCE</scope>
    <source>
        <strain evidence="1">BS-2</strain>
    </source>
</reference>
<protein>
    <submittedName>
        <fullName evidence="1">Uncharacterized protein</fullName>
    </submittedName>
</protein>
<dbReference type="RefSeq" id="WP_024347830.1">
    <property type="nucleotide sequence ID" value="NZ_CP157940.1"/>
</dbReference>
<proteinExistence type="predicted"/>
<evidence type="ECO:0000313" key="1">
    <source>
        <dbReference type="EMBL" id="XBS56101.1"/>
    </source>
</evidence>
<gene>
    <name evidence="1" type="ORF">ABFV83_10035</name>
</gene>
<sequence length="70" mass="7878">MSKTIKSGGVGKSPAIEKINRLNAISSQLDAAAMLEQKVFRSEQDKAQQRLKNRKQIINDFAISFQEKNE</sequence>
<dbReference type="EMBL" id="CP157940">
    <property type="protein sequence ID" value="XBS56101.1"/>
    <property type="molecule type" value="Genomic_DNA"/>
</dbReference>
<organism evidence="1">
    <name type="scientific">Lacrimispora sp. BS-2</name>
    <dbReference type="NCBI Taxonomy" id="3151850"/>
    <lineage>
        <taxon>Bacteria</taxon>
        <taxon>Bacillati</taxon>
        <taxon>Bacillota</taxon>
        <taxon>Clostridia</taxon>
        <taxon>Lachnospirales</taxon>
        <taxon>Lachnospiraceae</taxon>
        <taxon>Lacrimispora</taxon>
    </lineage>
</organism>
<dbReference type="AlphaFoldDB" id="A0AAU7PX26"/>
<name>A0AAU7PX26_9FIRM</name>
<accession>A0AAU7PX26</accession>